<reference evidence="2 3" key="1">
    <citation type="journal article" date="2020" name="Microorganisms">
        <title>Reliable Identification of Environmental Pseudomonas Isolates Using the rpoD Gene.</title>
        <authorList>
            <consortium name="The Broad Institute Genome Sequencing Platform"/>
            <person name="Girard L."/>
            <person name="Lood C."/>
            <person name="Rokni-Zadeh H."/>
            <person name="van Noort V."/>
            <person name="Lavigne R."/>
            <person name="De Mot R."/>
        </authorList>
    </citation>
    <scope>NUCLEOTIDE SEQUENCE [LARGE SCALE GENOMIC DNA]</scope>
    <source>
        <strain evidence="2 3">RW7P2</strain>
    </source>
</reference>
<dbReference type="EMBL" id="JABWRS010000006">
    <property type="protein sequence ID" value="MBC3475883.1"/>
    <property type="molecule type" value="Genomic_DNA"/>
</dbReference>
<feature type="transmembrane region" description="Helical" evidence="1">
    <location>
        <begin position="27"/>
        <end position="47"/>
    </location>
</feature>
<keyword evidence="1" id="KW-0472">Membrane</keyword>
<dbReference type="Proteomes" id="UP000628086">
    <property type="component" value="Unassembled WGS sequence"/>
</dbReference>
<name>A0ABR6V669_9PSED</name>
<feature type="transmembrane region" description="Helical" evidence="1">
    <location>
        <begin position="172"/>
        <end position="194"/>
    </location>
</feature>
<feature type="transmembrane region" description="Helical" evidence="1">
    <location>
        <begin position="128"/>
        <end position="152"/>
    </location>
</feature>
<gene>
    <name evidence="2" type="ORF">HU747_09765</name>
</gene>
<keyword evidence="3" id="KW-1185">Reference proteome</keyword>
<evidence type="ECO:0000313" key="3">
    <source>
        <dbReference type="Proteomes" id="UP000628086"/>
    </source>
</evidence>
<evidence type="ECO:0000256" key="1">
    <source>
        <dbReference type="SAM" id="Phobius"/>
    </source>
</evidence>
<proteinExistence type="predicted"/>
<feature type="transmembrane region" description="Helical" evidence="1">
    <location>
        <begin position="97"/>
        <end position="116"/>
    </location>
</feature>
<evidence type="ECO:0000313" key="2">
    <source>
        <dbReference type="EMBL" id="MBC3475883.1"/>
    </source>
</evidence>
<organism evidence="2 3">
    <name type="scientific">Pseudomonas taiwanensis</name>
    <dbReference type="NCBI Taxonomy" id="470150"/>
    <lineage>
        <taxon>Bacteria</taxon>
        <taxon>Pseudomonadati</taxon>
        <taxon>Pseudomonadota</taxon>
        <taxon>Gammaproteobacteria</taxon>
        <taxon>Pseudomonadales</taxon>
        <taxon>Pseudomonadaceae</taxon>
        <taxon>Pseudomonas</taxon>
    </lineage>
</organism>
<keyword evidence="1" id="KW-0812">Transmembrane</keyword>
<feature type="transmembrane region" description="Helical" evidence="1">
    <location>
        <begin position="59"/>
        <end position="77"/>
    </location>
</feature>
<sequence>MNKPLTHNTEQQSHLPNDRTQFHVVSISKYAIMGVFTLGLYIAYCNYRHWLHIRGQRGLKLTPLLCTLFGGLTMYWLMKNIVARSREVNQSVEGTALGVTLMWWIPYLVTLSWDLFNPENFLNSLPLMVRFLMTITLVFAIATFGTVSLLRIQQAANACAGDPLGLQNSKITWVNIFWIMISWLPITAIFVYVAGHAALI</sequence>
<protein>
    <submittedName>
        <fullName evidence="2">Uncharacterized protein</fullName>
    </submittedName>
</protein>
<dbReference type="RefSeq" id="WP_027906677.1">
    <property type="nucleotide sequence ID" value="NZ_JABWRR010000004.1"/>
</dbReference>
<comment type="caution">
    <text evidence="2">The sequence shown here is derived from an EMBL/GenBank/DDBJ whole genome shotgun (WGS) entry which is preliminary data.</text>
</comment>
<keyword evidence="1" id="KW-1133">Transmembrane helix</keyword>
<accession>A0ABR6V669</accession>